<dbReference type="AlphaFoldDB" id="A0AAD4QK98"/>
<protein>
    <submittedName>
        <fullName evidence="9">Endoplasmic reticulum vesicle transporter-domain-containing protein</fullName>
    </submittedName>
</protein>
<dbReference type="GO" id="GO:0005789">
    <property type="term" value="C:endoplasmic reticulum membrane"/>
    <property type="evidence" value="ECO:0007669"/>
    <property type="project" value="TreeGrafter"/>
</dbReference>
<dbReference type="EMBL" id="WTXG01000086">
    <property type="protein sequence ID" value="KAI0293891.1"/>
    <property type="molecule type" value="Genomic_DNA"/>
</dbReference>
<sequence>MNSQEELSLLDKIDAVAPAPLQSFDAFPKLPSTYRTRSSERGFLTLFITFIAFILVANDIGEFLWGWPDYEFGVDHAPDSFLDVNVDLIVNMPCRYLSVDLRDTVGDRLYLSRGFHRDGTLFDIGQATTLREHAEALTARQAVAESRKSRGFLAGLFRRSKDLYKPTYNYEPDGSACRIYGSLAVKRVTGNLSRFINAAAIIHSETRLANLHITTLGHGYSSPVHVDHSLMNLSHVITEFSFGQHFPEITQPLDNSFEVAQEEFVAYQYYLRVVPTTYIAPRSQPLHTNQYSVTHYQRKFNDHSGVPGIFFKFDIEPIRLTIIQRTTTLAQFFIRSMCWVVGGVFVCASWALRATDRVITIVAGPDNSDSIAPTPDSLRGGVLRSKWTGGALRARPSSNASPRAGTWADGGSPYASTYSGSSHGGSAAGSPMLPYSPYSPVAPPPLSGRTPSTAGFPPPGSASPGLGLSPNAFGLPAGSANVHSPATAATLGSPAPNPGTPWYGHFPPTPRSPLSGFAVPPTPRDAGKKAD</sequence>
<gene>
    <name evidence="9" type="ORF">B0F90DRAFT_1760101</name>
</gene>
<evidence type="ECO:0000313" key="10">
    <source>
        <dbReference type="Proteomes" id="UP001203297"/>
    </source>
</evidence>
<proteinExistence type="predicted"/>
<comment type="caution">
    <text evidence="9">The sequence shown here is derived from an EMBL/GenBank/DDBJ whole genome shotgun (WGS) entry which is preliminary data.</text>
</comment>
<evidence type="ECO:0000256" key="5">
    <source>
        <dbReference type="SAM" id="MobiDB-lite"/>
    </source>
</evidence>
<keyword evidence="3 6" id="KW-1133">Transmembrane helix</keyword>
<evidence type="ECO:0000256" key="1">
    <source>
        <dbReference type="ARBA" id="ARBA00004370"/>
    </source>
</evidence>
<dbReference type="GO" id="GO:0030134">
    <property type="term" value="C:COPII-coated ER to Golgi transport vesicle"/>
    <property type="evidence" value="ECO:0007669"/>
    <property type="project" value="TreeGrafter"/>
</dbReference>
<comment type="subcellular location">
    <subcellularLocation>
        <location evidence="1">Membrane</location>
    </subcellularLocation>
</comment>
<dbReference type="PANTHER" id="PTHR10984:SF81">
    <property type="entry name" value="ER-DERIVED VESICLES PROTEIN ERV41"/>
    <property type="match status" value="1"/>
</dbReference>
<dbReference type="GO" id="GO:0000139">
    <property type="term" value="C:Golgi membrane"/>
    <property type="evidence" value="ECO:0007669"/>
    <property type="project" value="TreeGrafter"/>
</dbReference>
<dbReference type="PANTHER" id="PTHR10984">
    <property type="entry name" value="ENDOPLASMIC RETICULUM-GOLGI INTERMEDIATE COMPARTMENT PROTEIN"/>
    <property type="match status" value="1"/>
</dbReference>
<evidence type="ECO:0000259" key="8">
    <source>
        <dbReference type="Pfam" id="PF13850"/>
    </source>
</evidence>
<dbReference type="Pfam" id="PF07970">
    <property type="entry name" value="COPIIcoated_ERV"/>
    <property type="match status" value="1"/>
</dbReference>
<evidence type="ECO:0000256" key="3">
    <source>
        <dbReference type="ARBA" id="ARBA00022989"/>
    </source>
</evidence>
<dbReference type="Proteomes" id="UP001203297">
    <property type="component" value="Unassembled WGS sequence"/>
</dbReference>
<evidence type="ECO:0000256" key="6">
    <source>
        <dbReference type="SAM" id="Phobius"/>
    </source>
</evidence>
<accession>A0AAD4QK98</accession>
<feature type="region of interest" description="Disordered" evidence="5">
    <location>
        <begin position="483"/>
        <end position="531"/>
    </location>
</feature>
<feature type="domain" description="Endoplasmic reticulum vesicle transporter C-terminal" evidence="7">
    <location>
        <begin position="173"/>
        <end position="350"/>
    </location>
</feature>
<keyword evidence="4 6" id="KW-0472">Membrane</keyword>
<evidence type="ECO:0000256" key="4">
    <source>
        <dbReference type="ARBA" id="ARBA00023136"/>
    </source>
</evidence>
<name>A0AAD4QK98_9AGAM</name>
<organism evidence="9 10">
    <name type="scientific">Multifurca ochricompacta</name>
    <dbReference type="NCBI Taxonomy" id="376703"/>
    <lineage>
        <taxon>Eukaryota</taxon>
        <taxon>Fungi</taxon>
        <taxon>Dikarya</taxon>
        <taxon>Basidiomycota</taxon>
        <taxon>Agaricomycotina</taxon>
        <taxon>Agaricomycetes</taxon>
        <taxon>Russulales</taxon>
        <taxon>Russulaceae</taxon>
        <taxon>Multifurca</taxon>
    </lineage>
</organism>
<feature type="transmembrane region" description="Helical" evidence="6">
    <location>
        <begin position="43"/>
        <end position="67"/>
    </location>
</feature>
<reference evidence="9" key="1">
    <citation type="journal article" date="2022" name="New Phytol.">
        <title>Evolutionary transition to the ectomycorrhizal habit in the genomes of a hyperdiverse lineage of mushroom-forming fungi.</title>
        <authorList>
            <person name="Looney B."/>
            <person name="Miyauchi S."/>
            <person name="Morin E."/>
            <person name="Drula E."/>
            <person name="Courty P.E."/>
            <person name="Kohler A."/>
            <person name="Kuo A."/>
            <person name="LaButti K."/>
            <person name="Pangilinan J."/>
            <person name="Lipzen A."/>
            <person name="Riley R."/>
            <person name="Andreopoulos W."/>
            <person name="He G."/>
            <person name="Johnson J."/>
            <person name="Nolan M."/>
            <person name="Tritt A."/>
            <person name="Barry K.W."/>
            <person name="Grigoriev I.V."/>
            <person name="Nagy L.G."/>
            <person name="Hibbett D."/>
            <person name="Henrissat B."/>
            <person name="Matheny P.B."/>
            <person name="Labbe J."/>
            <person name="Martin F.M."/>
        </authorList>
    </citation>
    <scope>NUCLEOTIDE SEQUENCE</scope>
    <source>
        <strain evidence="9">BPL690</strain>
    </source>
</reference>
<evidence type="ECO:0000313" key="9">
    <source>
        <dbReference type="EMBL" id="KAI0293891.1"/>
    </source>
</evidence>
<dbReference type="GO" id="GO:0006890">
    <property type="term" value="P:retrograde vesicle-mediated transport, Golgi to endoplasmic reticulum"/>
    <property type="evidence" value="ECO:0007669"/>
    <property type="project" value="TreeGrafter"/>
</dbReference>
<feature type="region of interest" description="Disordered" evidence="5">
    <location>
        <begin position="441"/>
        <end position="470"/>
    </location>
</feature>
<dbReference type="GO" id="GO:0006888">
    <property type="term" value="P:endoplasmic reticulum to Golgi vesicle-mediated transport"/>
    <property type="evidence" value="ECO:0007669"/>
    <property type="project" value="TreeGrafter"/>
</dbReference>
<evidence type="ECO:0000259" key="7">
    <source>
        <dbReference type="Pfam" id="PF07970"/>
    </source>
</evidence>
<dbReference type="InterPro" id="IPR045888">
    <property type="entry name" value="Erv"/>
</dbReference>
<keyword evidence="10" id="KW-1185">Reference proteome</keyword>
<keyword evidence="2 6" id="KW-0812">Transmembrane</keyword>
<dbReference type="InterPro" id="IPR012936">
    <property type="entry name" value="Erv_C"/>
</dbReference>
<feature type="domain" description="Endoplasmic reticulum vesicle transporter N-terminal" evidence="8">
    <location>
        <begin position="21"/>
        <end position="108"/>
    </location>
</feature>
<dbReference type="InterPro" id="IPR039542">
    <property type="entry name" value="Erv_N"/>
</dbReference>
<evidence type="ECO:0000256" key="2">
    <source>
        <dbReference type="ARBA" id="ARBA00022692"/>
    </source>
</evidence>
<dbReference type="Pfam" id="PF13850">
    <property type="entry name" value="ERGIC_N"/>
    <property type="match status" value="1"/>
</dbReference>